<evidence type="ECO:0000256" key="2">
    <source>
        <dbReference type="ARBA" id="ARBA00022448"/>
    </source>
</evidence>
<reference evidence="9 10" key="1">
    <citation type="submission" date="2023-01" db="EMBL/GenBank/DDBJ databases">
        <title>Analysis of 21 Apiospora genomes using comparative genomics revels a genus with tremendous synthesis potential of carbohydrate active enzymes and secondary metabolites.</title>
        <authorList>
            <person name="Sorensen T."/>
        </authorList>
    </citation>
    <scope>NUCLEOTIDE SEQUENCE [LARGE SCALE GENOMIC DNA]</scope>
    <source>
        <strain evidence="9 10">CBS 83171</strain>
    </source>
</reference>
<comment type="caution">
    <text evidence="9">The sequence shown here is derived from an EMBL/GenBank/DDBJ whole genome shotgun (WGS) entry which is preliminary data.</text>
</comment>
<protein>
    <recommendedName>
        <fullName evidence="11">Sulphur transport domain-containing protein</fullName>
    </recommendedName>
</protein>
<keyword evidence="10" id="KW-1185">Reference proteome</keyword>
<dbReference type="PANTHER" id="PTHR30574:SF1">
    <property type="entry name" value="SULPHUR TRANSPORT DOMAIN-CONTAINING PROTEIN"/>
    <property type="match status" value="1"/>
</dbReference>
<feature type="transmembrane region" description="Helical" evidence="8">
    <location>
        <begin position="243"/>
        <end position="262"/>
    </location>
</feature>
<keyword evidence="7 8" id="KW-0472">Membrane</keyword>
<keyword evidence="4" id="KW-0997">Cell inner membrane</keyword>
<evidence type="ECO:0000313" key="10">
    <source>
        <dbReference type="Proteomes" id="UP001446871"/>
    </source>
</evidence>
<keyword evidence="6 8" id="KW-1133">Transmembrane helix</keyword>
<feature type="transmembrane region" description="Helical" evidence="8">
    <location>
        <begin position="156"/>
        <end position="176"/>
    </location>
</feature>
<keyword evidence="5 8" id="KW-0812">Transmembrane</keyword>
<evidence type="ECO:0000256" key="5">
    <source>
        <dbReference type="ARBA" id="ARBA00022692"/>
    </source>
</evidence>
<evidence type="ECO:0000256" key="3">
    <source>
        <dbReference type="ARBA" id="ARBA00022475"/>
    </source>
</evidence>
<keyword evidence="3" id="KW-1003">Cell membrane</keyword>
<accession>A0ABR1UND1</accession>
<dbReference type="Pfam" id="PF04143">
    <property type="entry name" value="Sulf_transp"/>
    <property type="match status" value="1"/>
</dbReference>
<organism evidence="9 10">
    <name type="scientific">Apiospora saccharicola</name>
    <dbReference type="NCBI Taxonomy" id="335842"/>
    <lineage>
        <taxon>Eukaryota</taxon>
        <taxon>Fungi</taxon>
        <taxon>Dikarya</taxon>
        <taxon>Ascomycota</taxon>
        <taxon>Pezizomycotina</taxon>
        <taxon>Sordariomycetes</taxon>
        <taxon>Xylariomycetidae</taxon>
        <taxon>Amphisphaeriales</taxon>
        <taxon>Apiosporaceae</taxon>
        <taxon>Apiospora</taxon>
    </lineage>
</organism>
<feature type="transmembrane region" description="Helical" evidence="8">
    <location>
        <begin position="115"/>
        <end position="135"/>
    </location>
</feature>
<comment type="subcellular location">
    <subcellularLocation>
        <location evidence="1">Cell inner membrane</location>
        <topology evidence="1">Multi-pass membrane protein</topology>
    </subcellularLocation>
</comment>
<sequence>MLDTIACGAAFGAALAAAAVHQPYVIVSQLSLANFHMLESFLAAAASSALLTAVVQTTGYAAFPPRSFSFLGLLGSSFDGNLLGGLLQGAGMALSGACAGTVFAQNGAGIRSSFYALGGAMVGGIIWTGFLRPALQHRRKPLPTTQKLTVDRQLGLGRTSTLLLLETVFVAVIGVAASSTTTQTQGPVHPITGGLLIGLAQLFSILLRKTMLGTSSAFEEFGDSIWWLVGGAPRATRPAYKNMLFAVSLALGSYLVSLRFSTLTATKSGVDASNPARVALGGALIAVGSRMAGGCTSGHGISGISLMSVSSFVTVAAMFAGGIGVTFALG</sequence>
<evidence type="ECO:0000256" key="6">
    <source>
        <dbReference type="ARBA" id="ARBA00022989"/>
    </source>
</evidence>
<dbReference type="EMBL" id="JAQQWM010000006">
    <property type="protein sequence ID" value="KAK8060435.1"/>
    <property type="molecule type" value="Genomic_DNA"/>
</dbReference>
<feature type="transmembrane region" description="Helical" evidence="8">
    <location>
        <begin position="188"/>
        <end position="207"/>
    </location>
</feature>
<evidence type="ECO:0000256" key="8">
    <source>
        <dbReference type="SAM" id="Phobius"/>
    </source>
</evidence>
<evidence type="ECO:0000256" key="1">
    <source>
        <dbReference type="ARBA" id="ARBA00004429"/>
    </source>
</evidence>
<feature type="transmembrane region" description="Helical" evidence="8">
    <location>
        <begin position="274"/>
        <end position="292"/>
    </location>
</feature>
<feature type="transmembrane region" description="Helical" evidence="8">
    <location>
        <begin position="304"/>
        <end position="329"/>
    </location>
</feature>
<keyword evidence="2" id="KW-0813">Transport</keyword>
<name>A0ABR1UND1_9PEZI</name>
<dbReference type="InterPro" id="IPR007272">
    <property type="entry name" value="Sulf_transp_TsuA/YedE"/>
</dbReference>
<gene>
    <name evidence="9" type="ORF">PG996_010365</name>
</gene>
<evidence type="ECO:0008006" key="11">
    <source>
        <dbReference type="Google" id="ProtNLM"/>
    </source>
</evidence>
<evidence type="ECO:0000313" key="9">
    <source>
        <dbReference type="EMBL" id="KAK8060435.1"/>
    </source>
</evidence>
<dbReference type="Proteomes" id="UP001446871">
    <property type="component" value="Unassembled WGS sequence"/>
</dbReference>
<proteinExistence type="predicted"/>
<evidence type="ECO:0000256" key="7">
    <source>
        <dbReference type="ARBA" id="ARBA00023136"/>
    </source>
</evidence>
<evidence type="ECO:0000256" key="4">
    <source>
        <dbReference type="ARBA" id="ARBA00022519"/>
    </source>
</evidence>
<feature type="transmembrane region" description="Helical" evidence="8">
    <location>
        <begin position="43"/>
        <end position="63"/>
    </location>
</feature>
<dbReference type="PANTHER" id="PTHR30574">
    <property type="entry name" value="INNER MEMBRANE PROTEIN YEDE"/>
    <property type="match status" value="1"/>
</dbReference>